<dbReference type="Proteomes" id="UP000192927">
    <property type="component" value="Unassembled WGS sequence"/>
</dbReference>
<feature type="region of interest" description="Disordered" evidence="1">
    <location>
        <begin position="1"/>
        <end position="40"/>
    </location>
</feature>
<evidence type="ECO:0000313" key="3">
    <source>
        <dbReference type="EMBL" id="SLM36792.1"/>
    </source>
</evidence>
<dbReference type="EMBL" id="FWEW01001348">
    <property type="protein sequence ID" value="SLM36792.1"/>
    <property type="molecule type" value="Genomic_DNA"/>
</dbReference>
<evidence type="ECO:0000313" key="4">
    <source>
        <dbReference type="Proteomes" id="UP000192927"/>
    </source>
</evidence>
<accession>A0A1W5D1E7</accession>
<protein>
    <recommendedName>
        <fullName evidence="2">DUF7924 domain-containing protein</fullName>
    </recommendedName>
</protein>
<dbReference type="PANTHER" id="PTHR42470">
    <property type="entry name" value="VAST DOMAIN-CONTAINING PROTEIN"/>
    <property type="match status" value="1"/>
</dbReference>
<dbReference type="Pfam" id="PF25545">
    <property type="entry name" value="DUF7924"/>
    <property type="match status" value="1"/>
</dbReference>
<feature type="region of interest" description="Disordered" evidence="1">
    <location>
        <begin position="227"/>
        <end position="255"/>
    </location>
</feature>
<keyword evidence="4" id="KW-1185">Reference proteome</keyword>
<feature type="compositionally biased region" description="Basic residues" evidence="1">
    <location>
        <begin position="176"/>
        <end position="185"/>
    </location>
</feature>
<dbReference type="InterPro" id="IPR057684">
    <property type="entry name" value="DUF7924"/>
</dbReference>
<feature type="domain" description="DUF7924" evidence="2">
    <location>
        <begin position="77"/>
        <end position="145"/>
    </location>
</feature>
<sequence>MNRPSPRICKRRAPQRQQPDSQRTSSGPLRRRSSRLQSKHLAVCHERQGLSEQRPVAPKTLEPMGLRQCDNQEIKPIDSAAFSIAMNGTEARLYISWKHNELDYYVRKVDSFLLQKDRDYIDFRKHMLNIIDWGKGKRLKQIRDSLDILVEENRKTASQQAKSRPPPTDDSANSKSYKRKNSRKGKTFDHSSDAIQDSQSSHYQSNEEDDPSSQLLTETTYYTRFSDQDGYNLPAQQPLSSDYAYNPPDVQRPMTSDCQYDPIAYYYCYSLYDE</sequence>
<proteinExistence type="predicted"/>
<organism evidence="3 4">
    <name type="scientific">Lasallia pustulata</name>
    <dbReference type="NCBI Taxonomy" id="136370"/>
    <lineage>
        <taxon>Eukaryota</taxon>
        <taxon>Fungi</taxon>
        <taxon>Dikarya</taxon>
        <taxon>Ascomycota</taxon>
        <taxon>Pezizomycotina</taxon>
        <taxon>Lecanoromycetes</taxon>
        <taxon>OSLEUM clade</taxon>
        <taxon>Umbilicariomycetidae</taxon>
        <taxon>Umbilicariales</taxon>
        <taxon>Umbilicariaceae</taxon>
        <taxon>Lasallia</taxon>
    </lineage>
</organism>
<feature type="region of interest" description="Disordered" evidence="1">
    <location>
        <begin position="154"/>
        <end position="214"/>
    </location>
</feature>
<reference evidence="4" key="1">
    <citation type="submission" date="2017-03" db="EMBL/GenBank/DDBJ databases">
        <authorList>
            <person name="Sharma R."/>
            <person name="Thines M."/>
        </authorList>
    </citation>
    <scope>NUCLEOTIDE SEQUENCE [LARGE SCALE GENOMIC DNA]</scope>
</reference>
<evidence type="ECO:0000259" key="2">
    <source>
        <dbReference type="Pfam" id="PF25545"/>
    </source>
</evidence>
<name>A0A1W5D1E7_9LECA</name>
<evidence type="ECO:0000256" key="1">
    <source>
        <dbReference type="SAM" id="MobiDB-lite"/>
    </source>
</evidence>
<dbReference type="PANTHER" id="PTHR42470:SF1">
    <property type="entry name" value="VAST DOMAIN-CONTAINING PROTEIN"/>
    <property type="match status" value="1"/>
</dbReference>
<feature type="compositionally biased region" description="Basic residues" evidence="1">
    <location>
        <begin position="29"/>
        <end position="38"/>
    </location>
</feature>
<dbReference type="AlphaFoldDB" id="A0A1W5D1E7"/>
<feature type="compositionally biased region" description="Polar residues" evidence="1">
    <location>
        <begin position="193"/>
        <end position="204"/>
    </location>
</feature>